<reference evidence="6 7" key="1">
    <citation type="submission" date="2018-10" db="EMBL/GenBank/DDBJ databases">
        <title>Histidinibacterium lentulum gen. nov., sp. nov., a marine bacterium from the culture broth of Picochlorum sp. 122.</title>
        <authorList>
            <person name="Wang G."/>
        </authorList>
    </citation>
    <scope>NUCLEOTIDE SEQUENCE [LARGE SCALE GENOMIC DNA]</scope>
    <source>
        <strain evidence="6 7">B17</strain>
    </source>
</reference>
<gene>
    <name evidence="6" type="ORF">EAT49_06855</name>
</gene>
<keyword evidence="3" id="KW-0862">Zinc</keyword>
<comment type="similarity">
    <text evidence="1">Belongs to the Gfa family.</text>
</comment>
<dbReference type="InterPro" id="IPR006913">
    <property type="entry name" value="CENP-V/GFA"/>
</dbReference>
<evidence type="ECO:0000313" key="7">
    <source>
        <dbReference type="Proteomes" id="UP000268016"/>
    </source>
</evidence>
<comment type="caution">
    <text evidence="6">The sequence shown here is derived from an EMBL/GenBank/DDBJ whole genome shotgun (WGS) entry which is preliminary data.</text>
</comment>
<keyword evidence="2" id="KW-0479">Metal-binding</keyword>
<evidence type="ECO:0000256" key="1">
    <source>
        <dbReference type="ARBA" id="ARBA00005495"/>
    </source>
</evidence>
<dbReference type="Pfam" id="PF04828">
    <property type="entry name" value="GFA"/>
    <property type="match status" value="1"/>
</dbReference>
<dbReference type="SUPFAM" id="SSF51316">
    <property type="entry name" value="Mss4-like"/>
    <property type="match status" value="1"/>
</dbReference>
<evidence type="ECO:0000256" key="2">
    <source>
        <dbReference type="ARBA" id="ARBA00022723"/>
    </source>
</evidence>
<dbReference type="EMBL" id="RDRB01000003">
    <property type="protein sequence ID" value="ROU03009.1"/>
    <property type="molecule type" value="Genomic_DNA"/>
</dbReference>
<dbReference type="Proteomes" id="UP000268016">
    <property type="component" value="Unassembled WGS sequence"/>
</dbReference>
<evidence type="ECO:0000256" key="4">
    <source>
        <dbReference type="ARBA" id="ARBA00023239"/>
    </source>
</evidence>
<evidence type="ECO:0000259" key="5">
    <source>
        <dbReference type="PROSITE" id="PS51891"/>
    </source>
</evidence>
<evidence type="ECO:0000313" key="6">
    <source>
        <dbReference type="EMBL" id="ROU03009.1"/>
    </source>
</evidence>
<keyword evidence="4" id="KW-0456">Lyase</keyword>
<dbReference type="PANTHER" id="PTHR33337:SF40">
    <property type="entry name" value="CENP-V_GFA DOMAIN-CONTAINING PROTEIN-RELATED"/>
    <property type="match status" value="1"/>
</dbReference>
<feature type="domain" description="CENP-V/GFA" evidence="5">
    <location>
        <begin position="2"/>
        <end position="119"/>
    </location>
</feature>
<dbReference type="PANTHER" id="PTHR33337">
    <property type="entry name" value="GFA DOMAIN-CONTAINING PROTEIN"/>
    <property type="match status" value="1"/>
</dbReference>
<proteinExistence type="inferred from homology"/>
<organism evidence="6 7">
    <name type="scientific">Histidinibacterium lentulum</name>
    <dbReference type="NCBI Taxonomy" id="2480588"/>
    <lineage>
        <taxon>Bacteria</taxon>
        <taxon>Pseudomonadati</taxon>
        <taxon>Pseudomonadota</taxon>
        <taxon>Alphaproteobacteria</taxon>
        <taxon>Rhodobacterales</taxon>
        <taxon>Paracoccaceae</taxon>
        <taxon>Histidinibacterium</taxon>
    </lineage>
</organism>
<dbReference type="Gene3D" id="3.90.1590.10">
    <property type="entry name" value="glutathione-dependent formaldehyde- activating enzyme (gfa)"/>
    <property type="match status" value="1"/>
</dbReference>
<dbReference type="GO" id="GO:0046872">
    <property type="term" value="F:metal ion binding"/>
    <property type="evidence" value="ECO:0007669"/>
    <property type="project" value="UniProtKB-KW"/>
</dbReference>
<sequence length="143" mass="15262">MRTGGCLCGAVRFEAARLGDFGVCHCTQCQRWAGGAFLGVNVPEDAMQLPERAPVVTFRSSARASRSHCGTCGSPLWYRHDRGADGTGDYEVAIGLFDDGNGLELKSEIFIDRKPDSFALAGDHARLTEAETLARHGGDSEGA</sequence>
<dbReference type="PROSITE" id="PS51891">
    <property type="entry name" value="CENP_V_GFA"/>
    <property type="match status" value="1"/>
</dbReference>
<keyword evidence="7" id="KW-1185">Reference proteome</keyword>
<evidence type="ECO:0000256" key="3">
    <source>
        <dbReference type="ARBA" id="ARBA00022833"/>
    </source>
</evidence>
<name>A0A3N2R6B2_9RHOB</name>
<protein>
    <submittedName>
        <fullName evidence="6">GFA family protein</fullName>
    </submittedName>
</protein>
<dbReference type="InterPro" id="IPR011057">
    <property type="entry name" value="Mss4-like_sf"/>
</dbReference>
<dbReference type="RefSeq" id="WP_123641560.1">
    <property type="nucleotide sequence ID" value="NZ_ML119083.1"/>
</dbReference>
<dbReference type="GO" id="GO:0016846">
    <property type="term" value="F:carbon-sulfur lyase activity"/>
    <property type="evidence" value="ECO:0007669"/>
    <property type="project" value="InterPro"/>
</dbReference>
<dbReference type="OrthoDB" id="9807246at2"/>
<dbReference type="AlphaFoldDB" id="A0A3N2R6B2"/>
<accession>A0A3N2R6B2</accession>